<name>A0A0C3NII6_PISTI</name>
<protein>
    <submittedName>
        <fullName evidence="2">Uncharacterized protein</fullName>
    </submittedName>
</protein>
<reference evidence="2 3" key="1">
    <citation type="submission" date="2014-04" db="EMBL/GenBank/DDBJ databases">
        <authorList>
            <consortium name="DOE Joint Genome Institute"/>
            <person name="Kuo A."/>
            <person name="Kohler A."/>
            <person name="Costa M.D."/>
            <person name="Nagy L.G."/>
            <person name="Floudas D."/>
            <person name="Copeland A."/>
            <person name="Barry K.W."/>
            <person name="Cichocki N."/>
            <person name="Veneault-Fourrey C."/>
            <person name="LaButti K."/>
            <person name="Lindquist E.A."/>
            <person name="Lipzen A."/>
            <person name="Lundell T."/>
            <person name="Morin E."/>
            <person name="Murat C."/>
            <person name="Sun H."/>
            <person name="Tunlid A."/>
            <person name="Henrissat B."/>
            <person name="Grigoriev I.V."/>
            <person name="Hibbett D.S."/>
            <person name="Martin F."/>
            <person name="Nordberg H.P."/>
            <person name="Cantor M.N."/>
            <person name="Hua S.X."/>
        </authorList>
    </citation>
    <scope>NUCLEOTIDE SEQUENCE [LARGE SCALE GENOMIC DNA]</scope>
    <source>
        <strain evidence="2 3">Marx 270</strain>
    </source>
</reference>
<gene>
    <name evidence="2" type="ORF">M404DRAFT_34124</name>
</gene>
<feature type="region of interest" description="Disordered" evidence="1">
    <location>
        <begin position="37"/>
        <end position="56"/>
    </location>
</feature>
<accession>A0A0C3NII6</accession>
<dbReference type="AlphaFoldDB" id="A0A0C3NII6"/>
<organism evidence="2 3">
    <name type="scientific">Pisolithus tinctorius Marx 270</name>
    <dbReference type="NCBI Taxonomy" id="870435"/>
    <lineage>
        <taxon>Eukaryota</taxon>
        <taxon>Fungi</taxon>
        <taxon>Dikarya</taxon>
        <taxon>Basidiomycota</taxon>
        <taxon>Agaricomycotina</taxon>
        <taxon>Agaricomycetes</taxon>
        <taxon>Agaricomycetidae</taxon>
        <taxon>Boletales</taxon>
        <taxon>Sclerodermatineae</taxon>
        <taxon>Pisolithaceae</taxon>
        <taxon>Pisolithus</taxon>
    </lineage>
</organism>
<evidence type="ECO:0000313" key="3">
    <source>
        <dbReference type="Proteomes" id="UP000054217"/>
    </source>
</evidence>
<keyword evidence="3" id="KW-1185">Reference proteome</keyword>
<evidence type="ECO:0000313" key="2">
    <source>
        <dbReference type="EMBL" id="KIN95495.1"/>
    </source>
</evidence>
<evidence type="ECO:0000256" key="1">
    <source>
        <dbReference type="SAM" id="MobiDB-lite"/>
    </source>
</evidence>
<dbReference type="Proteomes" id="UP000054217">
    <property type="component" value="Unassembled WGS sequence"/>
</dbReference>
<feature type="region of interest" description="Disordered" evidence="1">
    <location>
        <begin position="62"/>
        <end position="106"/>
    </location>
</feature>
<dbReference type="EMBL" id="KN832066">
    <property type="protein sequence ID" value="KIN95495.1"/>
    <property type="molecule type" value="Genomic_DNA"/>
</dbReference>
<proteinExistence type="predicted"/>
<sequence length="106" mass="11994">MSNSRTTTMTNNNEGQIFIDWTQVSDKAIKYDTNDKEETMKAKAKERKQETEWAEAERVKWEAKEKKACKEEEKCKAKKGGEARAGDSSSEASGEVRKMVMDPVGV</sequence>
<dbReference type="InParanoid" id="A0A0C3NII6"/>
<dbReference type="HOGENOM" id="CLU_164207_0_0_1"/>
<feature type="compositionally biased region" description="Basic and acidic residues" evidence="1">
    <location>
        <begin position="62"/>
        <end position="85"/>
    </location>
</feature>
<reference evidence="3" key="2">
    <citation type="submission" date="2015-01" db="EMBL/GenBank/DDBJ databases">
        <title>Evolutionary Origins and Diversification of the Mycorrhizal Mutualists.</title>
        <authorList>
            <consortium name="DOE Joint Genome Institute"/>
            <consortium name="Mycorrhizal Genomics Consortium"/>
            <person name="Kohler A."/>
            <person name="Kuo A."/>
            <person name="Nagy L.G."/>
            <person name="Floudas D."/>
            <person name="Copeland A."/>
            <person name="Barry K.W."/>
            <person name="Cichocki N."/>
            <person name="Veneault-Fourrey C."/>
            <person name="LaButti K."/>
            <person name="Lindquist E.A."/>
            <person name="Lipzen A."/>
            <person name="Lundell T."/>
            <person name="Morin E."/>
            <person name="Murat C."/>
            <person name="Riley R."/>
            <person name="Ohm R."/>
            <person name="Sun H."/>
            <person name="Tunlid A."/>
            <person name="Henrissat B."/>
            <person name="Grigoriev I.V."/>
            <person name="Hibbett D.S."/>
            <person name="Martin F."/>
        </authorList>
    </citation>
    <scope>NUCLEOTIDE SEQUENCE [LARGE SCALE GENOMIC DNA]</scope>
    <source>
        <strain evidence="3">Marx 270</strain>
    </source>
</reference>